<dbReference type="EMBL" id="LR216287">
    <property type="protein sequence ID" value="VFJ14697.1"/>
    <property type="molecule type" value="Genomic_DNA"/>
</dbReference>
<dbReference type="KEGG" id="nfn:NFRAN_2375"/>
<dbReference type="OrthoDB" id="379918at2157"/>
<sequence>MKSFRIALLLLLPLVFSTGTFNLNEKFNNFFTYAQDGGLSQKGSNINNEAEVYSLTQSSSSQNGFVTSGDVSAGSGNEVSCSNNGEHKMTTKHSLKDIKEICFGSENQPSRPSPGGEDDLATLSIAKIIGCESRGGSPSDIAVCSYVLNNVDPSLFSFLISGNNPNPSNFPASEAGTDVSLDAGDYRIVENVDDEVIQSVKDDLNADELGVIPEFTGDCTQEVISFNTATGSVNAGDSVECNVTNQFIVQGGTVPIS</sequence>
<keyword evidence="2" id="KW-1185">Reference proteome</keyword>
<organism evidence="1 2">
    <name type="scientific">Candidatus Nitrosocosmicus franklandianus</name>
    <dbReference type="NCBI Taxonomy" id="1798806"/>
    <lineage>
        <taxon>Archaea</taxon>
        <taxon>Nitrososphaerota</taxon>
        <taxon>Nitrososphaeria</taxon>
        <taxon>Nitrososphaerales</taxon>
        <taxon>Nitrososphaeraceae</taxon>
        <taxon>Candidatus Nitrosocosmicus</taxon>
    </lineage>
</organism>
<dbReference type="Proteomes" id="UP000294299">
    <property type="component" value="Chromosome NFRAN"/>
</dbReference>
<dbReference type="RefSeq" id="WP_134484832.1">
    <property type="nucleotide sequence ID" value="NZ_LR216287.1"/>
</dbReference>
<gene>
    <name evidence="1" type="ORF">NFRAN_2375</name>
</gene>
<protein>
    <submittedName>
        <fullName evidence="1">Uncharacterized protein</fullName>
    </submittedName>
</protein>
<proteinExistence type="predicted"/>
<dbReference type="GeneID" id="39421590"/>
<evidence type="ECO:0000313" key="2">
    <source>
        <dbReference type="Proteomes" id="UP000294299"/>
    </source>
</evidence>
<reference evidence="1 2" key="1">
    <citation type="submission" date="2019-02" db="EMBL/GenBank/DDBJ databases">
        <authorList>
            <person name="Lehtovirta-Morley E L."/>
        </authorList>
    </citation>
    <scope>NUCLEOTIDE SEQUENCE [LARGE SCALE GENOMIC DNA]</scope>
    <source>
        <strain evidence="1">NFRAN1</strain>
    </source>
</reference>
<accession>A0A484ID90</accession>
<evidence type="ECO:0000313" key="1">
    <source>
        <dbReference type="EMBL" id="VFJ14697.1"/>
    </source>
</evidence>
<name>A0A484ID90_9ARCH</name>
<dbReference type="AlphaFoldDB" id="A0A484ID90"/>